<protein>
    <submittedName>
        <fullName evidence="1">Uncharacterized protein</fullName>
    </submittedName>
</protein>
<dbReference type="Proteomes" id="UP000245910">
    <property type="component" value="Chromosome I"/>
</dbReference>
<organism evidence="1 2">
    <name type="scientific">Fusarium venenatum</name>
    <dbReference type="NCBI Taxonomy" id="56646"/>
    <lineage>
        <taxon>Eukaryota</taxon>
        <taxon>Fungi</taxon>
        <taxon>Dikarya</taxon>
        <taxon>Ascomycota</taxon>
        <taxon>Pezizomycotina</taxon>
        <taxon>Sordariomycetes</taxon>
        <taxon>Hypocreomycetidae</taxon>
        <taxon>Hypocreales</taxon>
        <taxon>Nectriaceae</taxon>
        <taxon>Fusarium</taxon>
    </lineage>
</organism>
<accession>A0A2L2TZD3</accession>
<dbReference type="EMBL" id="LN649229">
    <property type="protein sequence ID" value="CEI66565.1"/>
    <property type="molecule type" value="Genomic_DNA"/>
</dbReference>
<name>A0A2L2TZD3_9HYPO</name>
<keyword evidence="2" id="KW-1185">Reference proteome</keyword>
<evidence type="ECO:0000313" key="1">
    <source>
        <dbReference type="EMBL" id="CEI66565.1"/>
    </source>
</evidence>
<reference evidence="2" key="1">
    <citation type="submission" date="2014-10" db="EMBL/GenBank/DDBJ databases">
        <authorList>
            <person name="King R."/>
        </authorList>
    </citation>
    <scope>NUCLEOTIDE SEQUENCE [LARGE SCALE GENOMIC DNA]</scope>
    <source>
        <strain evidence="2">A3/5</strain>
    </source>
</reference>
<sequence>MAHPLLHPGEPVNGERRLVKTAVDKPAEVLLAGGRVRNQNTKQTDESWSAALPLNTRYGNTDCRSTTSVASCGKPEPDALYSLTRNHATWSSGLDYECLET</sequence>
<evidence type="ECO:0000313" key="2">
    <source>
        <dbReference type="Proteomes" id="UP000245910"/>
    </source>
</evidence>
<dbReference type="AlphaFoldDB" id="A0A2L2TZD3"/>
<proteinExistence type="predicted"/>